<reference evidence="2" key="1">
    <citation type="submission" date="2021-09" db="EMBL/GenBank/DDBJ databases">
        <authorList>
            <person name="Martin H S."/>
        </authorList>
    </citation>
    <scope>NUCLEOTIDE SEQUENCE</scope>
</reference>
<gene>
    <name evidence="2" type="ORF">DCHRY22_LOCUS4980</name>
</gene>
<feature type="region of interest" description="Disordered" evidence="1">
    <location>
        <begin position="74"/>
        <end position="114"/>
    </location>
</feature>
<sequence>MGALPTLRPRHQSNHRLAATSRDVANNFLNNPKNKQKPLLLIAKFIILCSFFSSQGRKPRVGVRRAATRASALRSSTHARLRGAGSAGAPLDRFSLPLATTQPARHHHASDPCE</sequence>
<evidence type="ECO:0000313" key="3">
    <source>
        <dbReference type="Proteomes" id="UP000789524"/>
    </source>
</evidence>
<protein>
    <submittedName>
        <fullName evidence="2">(African queen) hypothetical protein</fullName>
    </submittedName>
</protein>
<organism evidence="2 3">
    <name type="scientific">Danaus chrysippus</name>
    <name type="common">African queen</name>
    <dbReference type="NCBI Taxonomy" id="151541"/>
    <lineage>
        <taxon>Eukaryota</taxon>
        <taxon>Metazoa</taxon>
        <taxon>Ecdysozoa</taxon>
        <taxon>Arthropoda</taxon>
        <taxon>Hexapoda</taxon>
        <taxon>Insecta</taxon>
        <taxon>Pterygota</taxon>
        <taxon>Neoptera</taxon>
        <taxon>Endopterygota</taxon>
        <taxon>Lepidoptera</taxon>
        <taxon>Glossata</taxon>
        <taxon>Ditrysia</taxon>
        <taxon>Papilionoidea</taxon>
        <taxon>Nymphalidae</taxon>
        <taxon>Danainae</taxon>
        <taxon>Danaini</taxon>
        <taxon>Danaina</taxon>
        <taxon>Danaus</taxon>
        <taxon>Anosia</taxon>
    </lineage>
</organism>
<evidence type="ECO:0000256" key="1">
    <source>
        <dbReference type="SAM" id="MobiDB-lite"/>
    </source>
</evidence>
<dbReference type="EMBL" id="CAKASE010000050">
    <property type="protein sequence ID" value="CAG9563907.1"/>
    <property type="molecule type" value="Genomic_DNA"/>
</dbReference>
<accession>A0A8J2QIV8</accession>
<proteinExistence type="predicted"/>
<name>A0A8J2QIV8_9NEOP</name>
<evidence type="ECO:0000313" key="2">
    <source>
        <dbReference type="EMBL" id="CAG9563907.1"/>
    </source>
</evidence>
<comment type="caution">
    <text evidence="2">The sequence shown here is derived from an EMBL/GenBank/DDBJ whole genome shotgun (WGS) entry which is preliminary data.</text>
</comment>
<dbReference type="Proteomes" id="UP000789524">
    <property type="component" value="Unassembled WGS sequence"/>
</dbReference>
<keyword evidence="3" id="KW-1185">Reference proteome</keyword>
<dbReference type="AlphaFoldDB" id="A0A8J2QIV8"/>